<name>A0A9W9HTV5_9EURO</name>
<dbReference type="EMBL" id="JAPQKN010000006">
    <property type="protein sequence ID" value="KAJ5157307.1"/>
    <property type="molecule type" value="Genomic_DNA"/>
</dbReference>
<evidence type="ECO:0000313" key="4">
    <source>
        <dbReference type="Proteomes" id="UP001149163"/>
    </source>
</evidence>
<proteinExistence type="predicted"/>
<evidence type="ECO:0000313" key="3">
    <source>
        <dbReference type="EMBL" id="KAJ5157307.1"/>
    </source>
</evidence>
<evidence type="ECO:0000256" key="1">
    <source>
        <dbReference type="SAM" id="MobiDB-lite"/>
    </source>
</evidence>
<accession>A0A9W9HTV5</accession>
<keyword evidence="4" id="KW-1185">Reference proteome</keyword>
<dbReference type="CDD" id="cd09276">
    <property type="entry name" value="Rnase_HI_RT_non_LTR"/>
    <property type="match status" value="1"/>
</dbReference>
<organism evidence="3 4">
    <name type="scientific">Penicillium canariense</name>
    <dbReference type="NCBI Taxonomy" id="189055"/>
    <lineage>
        <taxon>Eukaryota</taxon>
        <taxon>Fungi</taxon>
        <taxon>Dikarya</taxon>
        <taxon>Ascomycota</taxon>
        <taxon>Pezizomycotina</taxon>
        <taxon>Eurotiomycetes</taxon>
        <taxon>Eurotiomycetidae</taxon>
        <taxon>Eurotiales</taxon>
        <taxon>Aspergillaceae</taxon>
        <taxon>Penicillium</taxon>
    </lineage>
</organism>
<dbReference type="Proteomes" id="UP001149163">
    <property type="component" value="Unassembled WGS sequence"/>
</dbReference>
<dbReference type="SUPFAM" id="SSF53098">
    <property type="entry name" value="Ribonuclease H-like"/>
    <property type="match status" value="1"/>
</dbReference>
<dbReference type="OrthoDB" id="4368687at2759"/>
<sequence>ALKYPITGIVTASIKLEHHPRRWRGAEVVVLRKPSNQDYSIAGAYRLILLLNILSKILEVVMALRLSYLAERNSLLPDTQFVTLVAFDLKGAFNGVNKLSLDCRLRVKGIPTIARKWIGSFMTDRFASIGLDDFRTEVLPLANTVLAQGSPLSPILFSFSNSDLVDEPVDFHGSVLAFINDYFRWRVGRSAEENLAKIESEDIPRTSYGPGRQGPVSGRKDRANPHHERKNRAVTRISVEALKTIDLQRPNELRRMTQARYHRGALRHLQRLCLDQTEKHTSRRKRQLGAAITVEVVEVQKFQVGPTDRWSVHTAELISIFYAMSVVFKIAISNQQESPILSDRRSALQTTQNPRKRSGQRIAHAILQAATEVQLGGIALRLQWIPGDCNKPGNDAADRLVKDTARPGKPHPFRPLLSRESARLPGNMLNQWDQAWTSSNKGDHCERSAPTSSLHRRLYVSLPRNQDY</sequence>
<protein>
    <recommendedName>
        <fullName evidence="2">Reverse transcriptase domain-containing protein</fullName>
    </recommendedName>
</protein>
<dbReference type="AlphaFoldDB" id="A0A9W9HTV5"/>
<feature type="region of interest" description="Disordered" evidence="1">
    <location>
        <begin position="201"/>
        <end position="231"/>
    </location>
</feature>
<feature type="non-terminal residue" evidence="3">
    <location>
        <position position="468"/>
    </location>
</feature>
<dbReference type="Gene3D" id="3.30.420.10">
    <property type="entry name" value="Ribonuclease H-like superfamily/Ribonuclease H"/>
    <property type="match status" value="1"/>
</dbReference>
<dbReference type="PANTHER" id="PTHR33481:SF1">
    <property type="entry name" value="ENDONUCLEASE_EXONUCLEASE_PHOSPHATASE DOMAIN-CONTAINING PROTEIN-RELATED"/>
    <property type="match status" value="1"/>
</dbReference>
<dbReference type="GO" id="GO:0003676">
    <property type="term" value="F:nucleic acid binding"/>
    <property type="evidence" value="ECO:0007669"/>
    <property type="project" value="InterPro"/>
</dbReference>
<gene>
    <name evidence="3" type="ORF">N7482_008407</name>
</gene>
<dbReference type="PANTHER" id="PTHR33481">
    <property type="entry name" value="REVERSE TRANSCRIPTASE"/>
    <property type="match status" value="1"/>
</dbReference>
<dbReference type="GeneID" id="81429707"/>
<dbReference type="InterPro" id="IPR012337">
    <property type="entry name" value="RNaseH-like_sf"/>
</dbReference>
<evidence type="ECO:0000259" key="2">
    <source>
        <dbReference type="PROSITE" id="PS50878"/>
    </source>
</evidence>
<comment type="caution">
    <text evidence="3">The sequence shown here is derived from an EMBL/GenBank/DDBJ whole genome shotgun (WGS) entry which is preliminary data.</text>
</comment>
<dbReference type="RefSeq" id="XP_056540296.1">
    <property type="nucleotide sequence ID" value="XM_056690531.1"/>
</dbReference>
<dbReference type="PROSITE" id="PS50878">
    <property type="entry name" value="RT_POL"/>
    <property type="match status" value="1"/>
</dbReference>
<reference evidence="3" key="2">
    <citation type="journal article" date="2023" name="IMA Fungus">
        <title>Comparative genomic study of the Penicillium genus elucidates a diverse pangenome and 15 lateral gene transfer events.</title>
        <authorList>
            <person name="Petersen C."/>
            <person name="Sorensen T."/>
            <person name="Nielsen M.R."/>
            <person name="Sondergaard T.E."/>
            <person name="Sorensen J.L."/>
            <person name="Fitzpatrick D.A."/>
            <person name="Frisvad J.C."/>
            <person name="Nielsen K.L."/>
        </authorList>
    </citation>
    <scope>NUCLEOTIDE SEQUENCE</scope>
    <source>
        <strain evidence="3">IBT 26290</strain>
    </source>
</reference>
<dbReference type="InterPro" id="IPR000477">
    <property type="entry name" value="RT_dom"/>
</dbReference>
<dbReference type="Pfam" id="PF00078">
    <property type="entry name" value="RVT_1"/>
    <property type="match status" value="1"/>
</dbReference>
<dbReference type="InterPro" id="IPR036397">
    <property type="entry name" value="RNaseH_sf"/>
</dbReference>
<reference evidence="3" key="1">
    <citation type="submission" date="2022-11" db="EMBL/GenBank/DDBJ databases">
        <authorList>
            <person name="Petersen C."/>
        </authorList>
    </citation>
    <scope>NUCLEOTIDE SEQUENCE</scope>
    <source>
        <strain evidence="3">IBT 26290</strain>
    </source>
</reference>
<feature type="domain" description="Reverse transcriptase" evidence="2">
    <location>
        <begin position="12"/>
        <end position="239"/>
    </location>
</feature>